<evidence type="ECO:0000256" key="3">
    <source>
        <dbReference type="SAM" id="MobiDB-lite"/>
    </source>
</evidence>
<comment type="catalytic activity">
    <reaction evidence="2">
        <text>N(6)-[(R)-lipoyl]-L-lysyl-[protein] + 3-methyl-2-oxobutanoate + H(+) = N(6)-[(R)-S(8)-2-methylpropanoyldihydrolipoyl]-L-lysyl-[protein] + CO2</text>
        <dbReference type="Rhea" id="RHEA:13457"/>
        <dbReference type="Rhea" id="RHEA-COMP:10474"/>
        <dbReference type="Rhea" id="RHEA-COMP:10497"/>
        <dbReference type="ChEBI" id="CHEBI:11851"/>
        <dbReference type="ChEBI" id="CHEBI:15378"/>
        <dbReference type="ChEBI" id="CHEBI:16526"/>
        <dbReference type="ChEBI" id="CHEBI:83099"/>
        <dbReference type="ChEBI" id="CHEBI:83142"/>
        <dbReference type="EC" id="1.2.4.4"/>
    </reaction>
</comment>
<sequence>MLCGQAYDAHSLAAAAAMLATRFEWRSGLRAAGRWSGAKPPRRHWSTSSSTTTGPGGADAVPVSSAGSWEQEAEPKQFKYPGAQGSKFSAKFNVVQAKFRTPASTFRVLSEAGDLVGSAAAPASPEHAPSRHIALAGRETVSQMYKHMVQLRVMDEYLYSAQRQGRISFYMTSAGEEAAVIGTAAALKDTDPVFAQYREQGVLLWRGFTFQEFCMQCFGKGADKGRQMPVHYGSPELAFHTVSSPLATQLPQASGAAYALRLARKGSIKLPASTSGSNGSKKGRSAHSTAGPEDMIVTCFFGDGAASEGDFHAGLNFSATLGCPVLFVCRNNGFAISTPTKEQYRGDGVVMRGLGYGMDAVRVDGNDALAVEYTVREARKHIVEHQVPVLVELMTYRVGHHSTSDDSSQYREANEMQFYNERADPLRRLRAYMQRSGWWDDEQDTQYMQDQKRELLTAIKAAEKEPDTHPMTLFDDVYHELPPSLVEQRKELYNHLRSYPHVYKAAVHDMHV</sequence>
<dbReference type="InterPro" id="IPR001017">
    <property type="entry name" value="DH_E1"/>
</dbReference>
<dbReference type="PANTHER" id="PTHR43380">
    <property type="entry name" value="2-OXOISOVALERATE DEHYDROGENASE SUBUNIT ALPHA, MITOCHONDRIAL"/>
    <property type="match status" value="1"/>
</dbReference>
<comment type="cofactor">
    <cofactor evidence="2">
        <name>thiamine diphosphate</name>
        <dbReference type="ChEBI" id="CHEBI:58937"/>
    </cofactor>
</comment>
<dbReference type="InterPro" id="IPR050771">
    <property type="entry name" value="Alpha-ketoacid_DH_E1_comp"/>
</dbReference>
<dbReference type="GO" id="GO:0003863">
    <property type="term" value="F:branched-chain 2-oxo acid dehydrogenase activity"/>
    <property type="evidence" value="ECO:0007669"/>
    <property type="project" value="UniProtKB-EC"/>
</dbReference>
<dbReference type="SUPFAM" id="SSF52518">
    <property type="entry name" value="Thiamin diphosphate-binding fold (THDP-binding)"/>
    <property type="match status" value="1"/>
</dbReference>
<dbReference type="Gene3D" id="3.40.50.970">
    <property type="match status" value="1"/>
</dbReference>
<feature type="domain" description="Dehydrogenase E1 component" evidence="4">
    <location>
        <begin position="145"/>
        <end position="470"/>
    </location>
</feature>
<evidence type="ECO:0000256" key="2">
    <source>
        <dbReference type="RuleBase" id="RU365014"/>
    </source>
</evidence>
<dbReference type="PANTHER" id="PTHR43380:SF1">
    <property type="entry name" value="2-OXOISOVALERATE DEHYDROGENASE SUBUNIT ALPHA, MITOCHONDRIAL"/>
    <property type="match status" value="1"/>
</dbReference>
<evidence type="ECO:0000313" key="6">
    <source>
        <dbReference type="Proteomes" id="UP000324585"/>
    </source>
</evidence>
<dbReference type="GO" id="GO:0009083">
    <property type="term" value="P:branched-chain amino acid catabolic process"/>
    <property type="evidence" value="ECO:0007669"/>
    <property type="project" value="TreeGrafter"/>
</dbReference>
<gene>
    <name evidence="5" type="ORF">FVE85_2820</name>
</gene>
<keyword evidence="6" id="KW-1185">Reference proteome</keyword>
<dbReference type="FunFam" id="3.40.50.970:FF:000108">
    <property type="entry name" value="2-oxoisovalerate dehydrogenase subunit alpha"/>
    <property type="match status" value="1"/>
</dbReference>
<protein>
    <recommendedName>
        <fullName evidence="2">2-oxoisovalerate dehydrogenase subunit alpha</fullName>
        <ecNumber evidence="2">1.2.4.4</ecNumber>
    </recommendedName>
    <alternativeName>
        <fullName evidence="2">Branched-chain alpha-keto acid dehydrogenase E1 component alpha chain</fullName>
    </alternativeName>
</protein>
<dbReference type="OrthoDB" id="3845at2759"/>
<dbReference type="EMBL" id="VRMN01000004">
    <property type="protein sequence ID" value="KAA8494579.1"/>
    <property type="molecule type" value="Genomic_DNA"/>
</dbReference>
<organism evidence="5 6">
    <name type="scientific">Porphyridium purpureum</name>
    <name type="common">Red alga</name>
    <name type="synonym">Porphyridium cruentum</name>
    <dbReference type="NCBI Taxonomy" id="35688"/>
    <lineage>
        <taxon>Eukaryota</taxon>
        <taxon>Rhodophyta</taxon>
        <taxon>Bangiophyceae</taxon>
        <taxon>Porphyridiales</taxon>
        <taxon>Porphyridiaceae</taxon>
        <taxon>Porphyridium</taxon>
    </lineage>
</organism>
<dbReference type="Proteomes" id="UP000324585">
    <property type="component" value="Unassembled WGS sequence"/>
</dbReference>
<dbReference type="AlphaFoldDB" id="A0A5J4YSZ1"/>
<feature type="region of interest" description="Disordered" evidence="3">
    <location>
        <begin position="33"/>
        <end position="75"/>
    </location>
</feature>
<comment type="caution">
    <text evidence="5">The sequence shown here is derived from an EMBL/GenBank/DDBJ whole genome shotgun (WGS) entry which is preliminary data.</text>
</comment>
<evidence type="ECO:0000259" key="4">
    <source>
        <dbReference type="Pfam" id="PF00676"/>
    </source>
</evidence>
<dbReference type="InterPro" id="IPR029061">
    <property type="entry name" value="THDP-binding"/>
</dbReference>
<evidence type="ECO:0000313" key="5">
    <source>
        <dbReference type="EMBL" id="KAA8494579.1"/>
    </source>
</evidence>
<name>A0A5J4YSZ1_PORPP</name>
<comment type="similarity">
    <text evidence="2">Belongs to the BCKDHA family.</text>
</comment>
<reference evidence="6" key="1">
    <citation type="journal article" date="2019" name="Nat. Commun.">
        <title>Expansion of phycobilisome linker gene families in mesophilic red algae.</title>
        <authorList>
            <person name="Lee J."/>
            <person name="Kim D."/>
            <person name="Bhattacharya D."/>
            <person name="Yoon H.S."/>
        </authorList>
    </citation>
    <scope>NUCLEOTIDE SEQUENCE [LARGE SCALE GENOMIC DNA]</scope>
    <source>
        <strain evidence="6">CCMP 1328</strain>
    </source>
</reference>
<evidence type="ECO:0000256" key="1">
    <source>
        <dbReference type="ARBA" id="ARBA00023002"/>
    </source>
</evidence>
<dbReference type="Pfam" id="PF00676">
    <property type="entry name" value="E1_dh"/>
    <property type="match status" value="1"/>
</dbReference>
<keyword evidence="2" id="KW-0786">Thiamine pyrophosphate</keyword>
<dbReference type="EC" id="1.2.4.4" evidence="2"/>
<accession>A0A5J4YSZ1</accession>
<comment type="function">
    <text evidence="2">The branched-chain alpha-keto dehydrogenase complex catalyzes the overall conversion of alpha-keto acids to acyl-CoA and CO(2). It contains multiple copies of three enzymatic components: branched-chain alpha-keto acid decarboxylase (E1), lipoamide acyltransferase (E2) and lipoamide dehydrogenase (E3).</text>
</comment>
<proteinExistence type="inferred from homology"/>
<keyword evidence="1 2" id="KW-0560">Oxidoreductase</keyword>
<dbReference type="OMA" id="VLPYYRD"/>
<dbReference type="CDD" id="cd02000">
    <property type="entry name" value="TPP_E1_PDC_ADC_BCADC"/>
    <property type="match status" value="1"/>
</dbReference>